<dbReference type="OrthoDB" id="408954at2759"/>
<organism evidence="1 2">
    <name type="scientific">Lepidopterella palustris CBS 459.81</name>
    <dbReference type="NCBI Taxonomy" id="1314670"/>
    <lineage>
        <taxon>Eukaryota</taxon>
        <taxon>Fungi</taxon>
        <taxon>Dikarya</taxon>
        <taxon>Ascomycota</taxon>
        <taxon>Pezizomycotina</taxon>
        <taxon>Dothideomycetes</taxon>
        <taxon>Pleosporomycetidae</taxon>
        <taxon>Mytilinidiales</taxon>
        <taxon>Argynnaceae</taxon>
        <taxon>Lepidopterella</taxon>
    </lineage>
</organism>
<protein>
    <submittedName>
        <fullName evidence="1">Uncharacterized protein</fullName>
    </submittedName>
</protein>
<evidence type="ECO:0000313" key="2">
    <source>
        <dbReference type="Proteomes" id="UP000250266"/>
    </source>
</evidence>
<gene>
    <name evidence="1" type="ORF">K432DRAFT_410794</name>
</gene>
<dbReference type="EMBL" id="KV745833">
    <property type="protein sequence ID" value="OCK73315.1"/>
    <property type="molecule type" value="Genomic_DNA"/>
</dbReference>
<keyword evidence="2" id="KW-1185">Reference proteome</keyword>
<dbReference type="AlphaFoldDB" id="A0A8E2DX26"/>
<accession>A0A8E2DX26</accession>
<dbReference type="Proteomes" id="UP000250266">
    <property type="component" value="Unassembled WGS sequence"/>
</dbReference>
<evidence type="ECO:0000313" key="1">
    <source>
        <dbReference type="EMBL" id="OCK73315.1"/>
    </source>
</evidence>
<name>A0A8E2DX26_9PEZI</name>
<sequence>MVKLPKSYVLPIQGILWSDHQCIILQNVATTRRRISPSKLQPIAQIAPQNKSEPRNSGAVLLTLKQIFFNLFPALVGPLLTQLLVDAAGVEHIWGTHLVTLYVWLMAAGCSIPKVDVKAWRAQRDRQATIFEDSNRTGIALTKEQMQVVRQPDHSENRVDKTI</sequence>
<proteinExistence type="predicted"/>
<reference evidence="1 2" key="1">
    <citation type="journal article" date="2016" name="Nat. Commun.">
        <title>Ectomycorrhizal ecology is imprinted in the genome of the dominant symbiotic fungus Cenococcum geophilum.</title>
        <authorList>
            <consortium name="DOE Joint Genome Institute"/>
            <person name="Peter M."/>
            <person name="Kohler A."/>
            <person name="Ohm R.A."/>
            <person name="Kuo A."/>
            <person name="Krutzmann J."/>
            <person name="Morin E."/>
            <person name="Arend M."/>
            <person name="Barry K.W."/>
            <person name="Binder M."/>
            <person name="Choi C."/>
            <person name="Clum A."/>
            <person name="Copeland A."/>
            <person name="Grisel N."/>
            <person name="Haridas S."/>
            <person name="Kipfer T."/>
            <person name="LaButti K."/>
            <person name="Lindquist E."/>
            <person name="Lipzen A."/>
            <person name="Maire R."/>
            <person name="Meier B."/>
            <person name="Mihaltcheva S."/>
            <person name="Molinier V."/>
            <person name="Murat C."/>
            <person name="Poggeler S."/>
            <person name="Quandt C.A."/>
            <person name="Sperisen C."/>
            <person name="Tritt A."/>
            <person name="Tisserant E."/>
            <person name="Crous P.W."/>
            <person name="Henrissat B."/>
            <person name="Nehls U."/>
            <person name="Egli S."/>
            <person name="Spatafora J.W."/>
            <person name="Grigoriev I.V."/>
            <person name="Martin F.M."/>
        </authorList>
    </citation>
    <scope>NUCLEOTIDE SEQUENCE [LARGE SCALE GENOMIC DNA]</scope>
    <source>
        <strain evidence="1 2">CBS 459.81</strain>
    </source>
</reference>